<dbReference type="Pfam" id="PF04472">
    <property type="entry name" value="SepF"/>
    <property type="match status" value="1"/>
</dbReference>
<dbReference type="Proteomes" id="UP000275925">
    <property type="component" value="Unassembled WGS sequence"/>
</dbReference>
<sequence length="93" mass="10300">MKFADKVAKGAVKIFVVHSSREEQELSEQAKSGKVLLVDFKNTDLHTRQLMLSFLEGTMFGLNGRLIPLREDLVLLVPPGALADDVSEVYKVA</sequence>
<name>A0A388THB0_9BACT</name>
<accession>A0A388THB0</accession>
<comment type="caution">
    <text evidence="1">The sequence shown here is derived from an EMBL/GenBank/DDBJ whole genome shotgun (WGS) entry which is preliminary data.</text>
</comment>
<dbReference type="AlphaFoldDB" id="A0A388THB0"/>
<protein>
    <recommendedName>
        <fullName evidence="3">Cell division protein SepF</fullName>
    </recommendedName>
</protein>
<evidence type="ECO:0008006" key="3">
    <source>
        <dbReference type="Google" id="ProtNLM"/>
    </source>
</evidence>
<evidence type="ECO:0000313" key="1">
    <source>
        <dbReference type="EMBL" id="GBR75686.1"/>
    </source>
</evidence>
<dbReference type="InterPro" id="IPR038594">
    <property type="entry name" value="SepF-like_sf"/>
</dbReference>
<proteinExistence type="predicted"/>
<reference evidence="1 2" key="1">
    <citation type="journal article" date="2019" name="ISME J.">
        <title>Genome analyses of uncultured TG2/ZB3 bacteria in 'Margulisbacteria' specifically attached to ectosymbiotic spirochetes of protists in the termite gut.</title>
        <authorList>
            <person name="Utami Y.D."/>
            <person name="Kuwahara H."/>
            <person name="Igai K."/>
            <person name="Murakami T."/>
            <person name="Sugaya K."/>
            <person name="Morikawa T."/>
            <person name="Nagura Y."/>
            <person name="Yuki M."/>
            <person name="Deevong P."/>
            <person name="Inoue T."/>
            <person name="Kihara K."/>
            <person name="Lo N."/>
            <person name="Yamada A."/>
            <person name="Ohkuma M."/>
            <person name="Hongoh Y."/>
        </authorList>
    </citation>
    <scope>NUCLEOTIDE SEQUENCE [LARGE SCALE GENOMIC DNA]</scope>
    <source>
        <strain evidence="1">NkOx7-02</strain>
    </source>
</reference>
<evidence type="ECO:0000313" key="2">
    <source>
        <dbReference type="Proteomes" id="UP000275925"/>
    </source>
</evidence>
<dbReference type="Gene3D" id="3.30.110.150">
    <property type="entry name" value="SepF-like protein"/>
    <property type="match status" value="1"/>
</dbReference>
<gene>
    <name evidence="1" type="ORF">NO2_0336</name>
</gene>
<dbReference type="InterPro" id="IPR007561">
    <property type="entry name" value="Cell_div_SepF/SepF-rel"/>
</dbReference>
<dbReference type="EMBL" id="BGZO01000006">
    <property type="protein sequence ID" value="GBR75686.1"/>
    <property type="molecule type" value="Genomic_DNA"/>
</dbReference>
<dbReference type="GO" id="GO:0090529">
    <property type="term" value="P:cell septum assembly"/>
    <property type="evidence" value="ECO:0007669"/>
    <property type="project" value="InterPro"/>
</dbReference>
<keyword evidence="2" id="KW-1185">Reference proteome</keyword>
<organism evidence="1 2">
    <name type="scientific">Candidatus Termititenax persephonae</name>
    <dbReference type="NCBI Taxonomy" id="2218525"/>
    <lineage>
        <taxon>Bacteria</taxon>
        <taxon>Bacillati</taxon>
        <taxon>Candidatus Margulisiibacteriota</taxon>
        <taxon>Candidatus Termititenacia</taxon>
        <taxon>Candidatus Termititenacales</taxon>
        <taxon>Candidatus Termititenacaceae</taxon>
        <taxon>Candidatus Termititenax</taxon>
    </lineage>
</organism>